<feature type="domain" description="ABC transporter" evidence="8">
    <location>
        <begin position="2"/>
        <end position="237"/>
    </location>
</feature>
<keyword evidence="4" id="KW-1003">Cell membrane</keyword>
<gene>
    <name evidence="9" type="ORF">FM038_008830</name>
</gene>
<dbReference type="PROSITE" id="PS00211">
    <property type="entry name" value="ABC_TRANSPORTER_1"/>
    <property type="match status" value="1"/>
</dbReference>
<evidence type="ECO:0000313" key="9">
    <source>
        <dbReference type="EMBL" id="QPG57535.1"/>
    </source>
</evidence>
<reference evidence="9" key="1">
    <citation type="submission" date="2021-07" db="EMBL/GenBank/DDBJ databases">
        <title>Shewanella sp. YLB-07 whole genome sequence.</title>
        <authorList>
            <person name="Yu L."/>
        </authorList>
    </citation>
    <scope>NUCLEOTIDE SEQUENCE</scope>
    <source>
        <strain evidence="9">YLB-08</strain>
    </source>
</reference>
<dbReference type="Proteomes" id="UP000316416">
    <property type="component" value="Chromosome"/>
</dbReference>
<keyword evidence="6 9" id="KW-0067">ATP-binding</keyword>
<accession>A0ABX6V5C4</accession>
<dbReference type="InterPro" id="IPR050388">
    <property type="entry name" value="ABC_Ni/Peptide_Import"/>
</dbReference>
<evidence type="ECO:0000256" key="4">
    <source>
        <dbReference type="ARBA" id="ARBA00022475"/>
    </source>
</evidence>
<name>A0ABX6V5C4_9GAMM</name>
<comment type="similarity">
    <text evidence="2">Belongs to the ABC transporter superfamily.</text>
</comment>
<dbReference type="InterPro" id="IPR027417">
    <property type="entry name" value="P-loop_NTPase"/>
</dbReference>
<protein>
    <submittedName>
        <fullName evidence="9">ATP-binding cassette domain-containing protein</fullName>
    </submittedName>
</protein>
<keyword evidence="3" id="KW-0813">Transport</keyword>
<evidence type="ECO:0000256" key="3">
    <source>
        <dbReference type="ARBA" id="ARBA00022448"/>
    </source>
</evidence>
<evidence type="ECO:0000256" key="2">
    <source>
        <dbReference type="ARBA" id="ARBA00005417"/>
    </source>
</evidence>
<organism evidence="9 10">
    <name type="scientific">Shewanella eurypsychrophilus</name>
    <dbReference type="NCBI Taxonomy" id="2593656"/>
    <lineage>
        <taxon>Bacteria</taxon>
        <taxon>Pseudomonadati</taxon>
        <taxon>Pseudomonadota</taxon>
        <taxon>Gammaproteobacteria</taxon>
        <taxon>Alteromonadales</taxon>
        <taxon>Shewanellaceae</taxon>
        <taxon>Shewanella</taxon>
    </lineage>
</organism>
<dbReference type="InterPro" id="IPR017871">
    <property type="entry name" value="ABC_transporter-like_CS"/>
</dbReference>
<evidence type="ECO:0000256" key="6">
    <source>
        <dbReference type="ARBA" id="ARBA00022840"/>
    </source>
</evidence>
<keyword evidence="7" id="KW-0472">Membrane</keyword>
<proteinExistence type="inferred from homology"/>
<evidence type="ECO:0000256" key="7">
    <source>
        <dbReference type="ARBA" id="ARBA00023136"/>
    </source>
</evidence>
<dbReference type="InterPro" id="IPR003593">
    <property type="entry name" value="AAA+_ATPase"/>
</dbReference>
<comment type="subcellular location">
    <subcellularLocation>
        <location evidence="1">Cell inner membrane</location>
        <topology evidence="1">Peripheral membrane protein</topology>
    </subcellularLocation>
</comment>
<dbReference type="PROSITE" id="PS50893">
    <property type="entry name" value="ABC_TRANSPORTER_2"/>
    <property type="match status" value="1"/>
</dbReference>
<dbReference type="PANTHER" id="PTHR43297:SF11">
    <property type="entry name" value="ATPASE COMPONENT OF ABC-TYPE TRANSPORT SYSTEM"/>
    <property type="match status" value="1"/>
</dbReference>
<dbReference type="SMART" id="SM00382">
    <property type="entry name" value="AAA"/>
    <property type="match status" value="1"/>
</dbReference>
<dbReference type="EMBL" id="CP045503">
    <property type="protein sequence ID" value="QPG57535.1"/>
    <property type="molecule type" value="Genomic_DNA"/>
</dbReference>
<evidence type="ECO:0000313" key="10">
    <source>
        <dbReference type="Proteomes" id="UP000316416"/>
    </source>
</evidence>
<dbReference type="PANTHER" id="PTHR43297">
    <property type="entry name" value="OLIGOPEPTIDE TRANSPORT ATP-BINDING PROTEIN APPD"/>
    <property type="match status" value="1"/>
</dbReference>
<keyword evidence="10" id="KW-1185">Reference proteome</keyword>
<keyword evidence="5" id="KW-0547">Nucleotide-binding</keyword>
<dbReference type="GO" id="GO:0005524">
    <property type="term" value="F:ATP binding"/>
    <property type="evidence" value="ECO:0007669"/>
    <property type="project" value="UniProtKB-KW"/>
</dbReference>
<dbReference type="Gene3D" id="3.40.50.300">
    <property type="entry name" value="P-loop containing nucleotide triphosphate hydrolases"/>
    <property type="match status" value="1"/>
</dbReference>
<sequence>MLSVEKLSIQSDEVNLLSPISFELNLGKIVGVIGASGSGKSLLASAILGDIPKGFTRGGNVTFCSDNSGDSDGLAASVALAAQSATVLDPLRTVMTQLLRRAKLTTQRKAKSTKTMIQNQNTQLINKQIGRCYPHQLSGGMAKKALLAQASWQQTDYILADEPCCGLDYQSAQALYAHLGYLAKQEGRGVLVISHNLKQLLSVADEILVLQEGQLVDRTTPDKIISGMSHPYTLALWQAIPANWHKERVEYAEVA</sequence>
<evidence type="ECO:0000256" key="5">
    <source>
        <dbReference type="ARBA" id="ARBA00022741"/>
    </source>
</evidence>
<evidence type="ECO:0000259" key="8">
    <source>
        <dbReference type="PROSITE" id="PS50893"/>
    </source>
</evidence>
<evidence type="ECO:0000256" key="1">
    <source>
        <dbReference type="ARBA" id="ARBA00004417"/>
    </source>
</evidence>
<dbReference type="SUPFAM" id="SSF52540">
    <property type="entry name" value="P-loop containing nucleoside triphosphate hydrolases"/>
    <property type="match status" value="1"/>
</dbReference>
<dbReference type="RefSeq" id="WP_195873231.1">
    <property type="nucleotide sequence ID" value="NZ_CP045503.2"/>
</dbReference>
<dbReference type="InterPro" id="IPR003439">
    <property type="entry name" value="ABC_transporter-like_ATP-bd"/>
</dbReference>
<dbReference type="Pfam" id="PF00005">
    <property type="entry name" value="ABC_tran"/>
    <property type="match status" value="1"/>
</dbReference>